<dbReference type="PANTHER" id="PTHR21063">
    <property type="entry name" value="LFA-3"/>
    <property type="match status" value="1"/>
</dbReference>
<reference evidence="3" key="1">
    <citation type="submission" date="2025-08" db="UniProtKB">
        <authorList>
            <consortium name="Ensembl"/>
        </authorList>
    </citation>
    <scope>IDENTIFICATION</scope>
</reference>
<dbReference type="InterPro" id="IPR013783">
    <property type="entry name" value="Ig-like_fold"/>
</dbReference>
<accession>A0A8C5B8U6</accession>
<dbReference type="OMA" id="IQNCKET"/>
<proteinExistence type="predicted"/>
<evidence type="ECO:0000313" key="4">
    <source>
        <dbReference type="Proteomes" id="UP000694546"/>
    </source>
</evidence>
<dbReference type="GeneTree" id="ENSGT00980000198773"/>
<keyword evidence="4" id="KW-1185">Reference proteome</keyword>
<reference evidence="3" key="2">
    <citation type="submission" date="2025-09" db="UniProtKB">
        <authorList>
            <consortium name="Ensembl"/>
        </authorList>
    </citation>
    <scope>IDENTIFICATION</scope>
</reference>
<evidence type="ECO:0000256" key="1">
    <source>
        <dbReference type="SAM" id="Phobius"/>
    </source>
</evidence>
<dbReference type="PROSITE" id="PS50835">
    <property type="entry name" value="IG_LIKE"/>
    <property type="match status" value="1"/>
</dbReference>
<dbReference type="Proteomes" id="UP000694546">
    <property type="component" value="Chromosome 3"/>
</dbReference>
<protein>
    <recommendedName>
        <fullName evidence="2">Ig-like domain-containing protein</fullName>
    </recommendedName>
</protein>
<keyword evidence="1" id="KW-0472">Membrane</keyword>
<sequence>MTSSAAQEVKQNLISTVGGEVTIPEPVKSRGILLKKGVIIAEVKDSVLELKNDDFLNRISWDGATGLFTIRRLQSNDSGDYAVNDIVTLPGVTVTSVSSERCTLLCAVDQLSGGTLSWYQGEVLVIQSSTLSTQRSLPLTVDRLGLRSSYRCVSANPAGNLTRSVDANTSCTVQQRTGKKLNQIVIPIVSVMVLLSICAIVIFFVKRRKKGTHLQGKYFFLFLVQTYYMLT</sequence>
<feature type="domain" description="Ig-like" evidence="2">
    <location>
        <begin position="90"/>
        <end position="170"/>
    </location>
</feature>
<evidence type="ECO:0000259" key="2">
    <source>
        <dbReference type="PROSITE" id="PS50835"/>
    </source>
</evidence>
<dbReference type="SUPFAM" id="SSF48726">
    <property type="entry name" value="Immunoglobulin"/>
    <property type="match status" value="1"/>
</dbReference>
<organism evidence="3 4">
    <name type="scientific">Gadus morhua</name>
    <name type="common">Atlantic cod</name>
    <dbReference type="NCBI Taxonomy" id="8049"/>
    <lineage>
        <taxon>Eukaryota</taxon>
        <taxon>Metazoa</taxon>
        <taxon>Chordata</taxon>
        <taxon>Craniata</taxon>
        <taxon>Vertebrata</taxon>
        <taxon>Euteleostomi</taxon>
        <taxon>Actinopterygii</taxon>
        <taxon>Neopterygii</taxon>
        <taxon>Teleostei</taxon>
        <taxon>Neoteleostei</taxon>
        <taxon>Acanthomorphata</taxon>
        <taxon>Zeiogadaria</taxon>
        <taxon>Gadariae</taxon>
        <taxon>Gadiformes</taxon>
        <taxon>Gadoidei</taxon>
        <taxon>Gadidae</taxon>
        <taxon>Gadus</taxon>
    </lineage>
</organism>
<dbReference type="InterPro" id="IPR007110">
    <property type="entry name" value="Ig-like_dom"/>
</dbReference>
<keyword evidence="1" id="KW-1133">Transmembrane helix</keyword>
<feature type="transmembrane region" description="Helical" evidence="1">
    <location>
        <begin position="184"/>
        <end position="205"/>
    </location>
</feature>
<dbReference type="Ensembl" id="ENSGMOT00000062450.1">
    <property type="protein sequence ID" value="ENSGMOP00000041919.1"/>
    <property type="gene ID" value="ENSGMOG00000034630.1"/>
</dbReference>
<keyword evidence="1" id="KW-0812">Transmembrane</keyword>
<name>A0A8C5B8U6_GADMO</name>
<dbReference type="InterPro" id="IPR036179">
    <property type="entry name" value="Ig-like_dom_sf"/>
</dbReference>
<dbReference type="PANTHER" id="PTHR21063:SF4">
    <property type="entry name" value="CD48 ANTIGEN-RELATED"/>
    <property type="match status" value="1"/>
</dbReference>
<dbReference type="Gene3D" id="2.60.40.10">
    <property type="entry name" value="Immunoglobulins"/>
    <property type="match status" value="1"/>
</dbReference>
<dbReference type="AlphaFoldDB" id="A0A8C5B8U6"/>
<evidence type="ECO:0000313" key="3">
    <source>
        <dbReference type="Ensembl" id="ENSGMOP00000041919.1"/>
    </source>
</evidence>